<evidence type="ECO:0000256" key="11">
    <source>
        <dbReference type="ARBA" id="ARBA00034776"/>
    </source>
</evidence>
<proteinExistence type="inferred from homology"/>
<evidence type="ECO:0000256" key="6">
    <source>
        <dbReference type="ARBA" id="ARBA00022553"/>
    </source>
</evidence>
<dbReference type="GO" id="GO:0005869">
    <property type="term" value="C:dynactin complex"/>
    <property type="evidence" value="ECO:0007669"/>
    <property type="project" value="InterPro"/>
</dbReference>
<feature type="compositionally biased region" description="Polar residues" evidence="14">
    <location>
        <begin position="196"/>
        <end position="209"/>
    </location>
</feature>
<feature type="region of interest" description="Disordered" evidence="14">
    <location>
        <begin position="15"/>
        <end position="46"/>
    </location>
</feature>
<dbReference type="EMBL" id="QVQW01000006">
    <property type="protein sequence ID" value="RKU47959.1"/>
    <property type="molecule type" value="Genomic_DNA"/>
</dbReference>
<dbReference type="Proteomes" id="UP000275385">
    <property type="component" value="Unassembled WGS sequence"/>
</dbReference>
<comment type="caution">
    <text evidence="15">The sequence shown here is derived from an EMBL/GenBank/DDBJ whole genome shotgun (WGS) entry which is preliminary data.</text>
</comment>
<evidence type="ECO:0000256" key="5">
    <source>
        <dbReference type="ARBA" id="ARBA00022499"/>
    </source>
</evidence>
<gene>
    <name evidence="15" type="ORF">DL546_002700</name>
</gene>
<feature type="region of interest" description="Disordered" evidence="14">
    <location>
        <begin position="178"/>
        <end position="214"/>
    </location>
</feature>
<dbReference type="GO" id="GO:0001725">
    <property type="term" value="C:stress fiber"/>
    <property type="evidence" value="ECO:0007669"/>
    <property type="project" value="UniProtKB-SubCell"/>
</dbReference>
<sequence>MAPLSPYTYIQCPCSDAPSQARPSETPTRDIAADQDDDDRTFDPRAPRSNYSLYPLEYLLYCEDCHQIRCPRCVAEEIVTYYCPSCLFEVPSSNLKSEGNRCTRSCFQCPVCIGPLQVTSLETPPDPNLLAADNTSSGPSGPYILACAYCHWSSIEIGIKFDKPNGIYSQLQKLRNGGQTRLTAKERKDRRKEAMSTGSFASTHPSNPGSDDVLDVESQFENLRTFYSHQLSESTSAAPGLSMSDLGISSPSSLARLMNYYNVGSLDPSKKGLGNSRGRARLGTFREALDTEEGLQLAQLDESASISAFKASTLSDLTTTSQRLSQAESHLSNLVSPALHGSSRLTSTLRPIPVLLRTKRSKRCPVCRHIISKPEPKVASTRFRIRLVAGSYIPAVSIRPLRVPGVTPPPPPDGLLRPLVPAQYLLTFTNPLFEPVKVTLATPSTTPGRFASKVTVLCPQFEIDANTDVWDEALKSGSSETSRRRDEGSKAGGVAEVGKIWERGRNWVSIVVEVVPALIKTEGGEELKEDEDVLEIPMFIRIEWEADATGAEVGAAPGTGKEVREKRELAYWSALGIGRIGSLGQLG</sequence>
<comment type="subcellular location">
    <subcellularLocation>
        <location evidence="1">Cytoplasm</location>
        <location evidence="1">Cytoskeleton</location>
        <location evidence="1">Microtubule organizing center</location>
        <location evidence="1">Centrosome</location>
    </subcellularLocation>
    <subcellularLocation>
        <location evidence="2">Cytoplasm</location>
        <location evidence="2">Cytoskeleton</location>
        <location evidence="2">Stress fiber</location>
    </subcellularLocation>
    <subcellularLocation>
        <location evidence="3">Cytoplasm</location>
        <location evidence="3">Myofibril</location>
    </subcellularLocation>
</comment>
<evidence type="ECO:0000256" key="1">
    <source>
        <dbReference type="ARBA" id="ARBA00004300"/>
    </source>
</evidence>
<keyword evidence="9" id="KW-0175">Coiled coil</keyword>
<evidence type="ECO:0000256" key="2">
    <source>
        <dbReference type="ARBA" id="ARBA00004529"/>
    </source>
</evidence>
<keyword evidence="8" id="KW-0007">Acetylation</keyword>
<keyword evidence="5" id="KW-1017">Isopeptide bond</keyword>
<evidence type="ECO:0000256" key="12">
    <source>
        <dbReference type="ARBA" id="ARBA00034864"/>
    </source>
</evidence>
<feature type="compositionally biased region" description="Polar residues" evidence="14">
    <location>
        <begin position="17"/>
        <end position="26"/>
    </location>
</feature>
<keyword evidence="6" id="KW-0597">Phosphoprotein</keyword>
<evidence type="ECO:0000256" key="9">
    <source>
        <dbReference type="ARBA" id="ARBA00023054"/>
    </source>
</evidence>
<feature type="compositionally biased region" description="Basic and acidic residues" evidence="14">
    <location>
        <begin position="183"/>
        <end position="194"/>
    </location>
</feature>
<organism evidence="15 16">
    <name type="scientific">Coniochaeta pulveracea</name>
    <dbReference type="NCBI Taxonomy" id="177199"/>
    <lineage>
        <taxon>Eukaryota</taxon>
        <taxon>Fungi</taxon>
        <taxon>Dikarya</taxon>
        <taxon>Ascomycota</taxon>
        <taxon>Pezizomycotina</taxon>
        <taxon>Sordariomycetes</taxon>
        <taxon>Sordariomycetidae</taxon>
        <taxon>Coniochaetales</taxon>
        <taxon>Coniochaetaceae</taxon>
        <taxon>Coniochaeta</taxon>
    </lineage>
</organism>
<dbReference type="Pfam" id="PF05502">
    <property type="entry name" value="Dynactin_p62"/>
    <property type="match status" value="1"/>
</dbReference>
<evidence type="ECO:0000256" key="3">
    <source>
        <dbReference type="ARBA" id="ARBA00004657"/>
    </source>
</evidence>
<evidence type="ECO:0000256" key="10">
    <source>
        <dbReference type="ARBA" id="ARBA00023212"/>
    </source>
</evidence>
<evidence type="ECO:0000256" key="7">
    <source>
        <dbReference type="ARBA" id="ARBA00022843"/>
    </source>
</evidence>
<protein>
    <recommendedName>
        <fullName evidence="12">Dynactin subunit 4</fullName>
    </recommendedName>
</protein>
<dbReference type="OrthoDB" id="283815at2759"/>
<keyword evidence="16" id="KW-1185">Reference proteome</keyword>
<dbReference type="InterPro" id="IPR008603">
    <property type="entry name" value="DCTN4"/>
</dbReference>
<keyword evidence="7" id="KW-0832">Ubl conjugation</keyword>
<evidence type="ECO:0000256" key="14">
    <source>
        <dbReference type="SAM" id="MobiDB-lite"/>
    </source>
</evidence>
<accession>A0A420YJ95</accession>
<dbReference type="PANTHER" id="PTHR13034:SF2">
    <property type="entry name" value="DYNACTIN SUBUNIT 4"/>
    <property type="match status" value="1"/>
</dbReference>
<evidence type="ECO:0000313" key="15">
    <source>
        <dbReference type="EMBL" id="RKU47959.1"/>
    </source>
</evidence>
<comment type="subunit">
    <text evidence="13">Subunit of dynactin, a multiprotein complex part of a tripartite complex with dynein and a adapter, such as BICDL1, BICD2 or HOOK3. The dynactin complex is built around ACTR1A/ACTB filament and consists of an actin-related filament composed of a shoulder domain, a pointed end and a barbed end. Its length is defined by its flexible shoulder domain. The soulder is composed of 2 DCTN1 subunits, 4 DCTN2 and 2 DCTN3. The 4 DCNT2 (via N-terminus) bind the ACTR1A filament and act as molecular rulers to determine the length. The pointed end is important for binding dynein-dynactin cargo adapters. Consists of 4 subunits: ACTR10, DCNT4, DCTN5 and DCTN6. The barbed end is composed of a CAPZA1:CAPZB heterodimers, which binds ACTR1A/ACTB filament and dynactin and stabilizes dynactin. Interacts with ATP7B, but not ATP7A, in a copper-dependent manner. Interacts with ANK2; this interaction is required for localization at costameres. Interacts with N4BP2L1.</text>
</comment>
<keyword evidence="4" id="KW-0963">Cytoplasm</keyword>
<evidence type="ECO:0000313" key="16">
    <source>
        <dbReference type="Proteomes" id="UP000275385"/>
    </source>
</evidence>
<evidence type="ECO:0000256" key="4">
    <source>
        <dbReference type="ARBA" id="ARBA00022490"/>
    </source>
</evidence>
<evidence type="ECO:0000256" key="8">
    <source>
        <dbReference type="ARBA" id="ARBA00022990"/>
    </source>
</evidence>
<comment type="similarity">
    <text evidence="11">Belongs to the dynactin subunit 4 family.</text>
</comment>
<keyword evidence="10" id="KW-0206">Cytoskeleton</keyword>
<dbReference type="AlphaFoldDB" id="A0A420YJ95"/>
<name>A0A420YJ95_9PEZI</name>
<dbReference type="STRING" id="177199.A0A420YJ95"/>
<reference evidence="15 16" key="1">
    <citation type="submission" date="2018-08" db="EMBL/GenBank/DDBJ databases">
        <title>Draft genome of the lignicolous fungus Coniochaeta pulveracea.</title>
        <authorList>
            <person name="Borstlap C.J."/>
            <person name="De Witt R.N."/>
            <person name="Botha A."/>
            <person name="Volschenk H."/>
        </authorList>
    </citation>
    <scope>NUCLEOTIDE SEQUENCE [LARGE SCALE GENOMIC DNA]</scope>
    <source>
        <strain evidence="15 16">CAB683</strain>
    </source>
</reference>
<dbReference type="PANTHER" id="PTHR13034">
    <property type="entry name" value="DYNACTIN P62 SUBUNIT"/>
    <property type="match status" value="1"/>
</dbReference>
<evidence type="ECO:0000256" key="13">
    <source>
        <dbReference type="ARBA" id="ARBA00093507"/>
    </source>
</evidence>